<evidence type="ECO:0000256" key="3">
    <source>
        <dbReference type="ARBA" id="ARBA00022741"/>
    </source>
</evidence>
<gene>
    <name evidence="10" type="ORF">DRW07_03735</name>
</gene>
<dbReference type="EMBL" id="RPOK01000001">
    <property type="protein sequence ID" value="RPJ68527.1"/>
    <property type="molecule type" value="Genomic_DNA"/>
</dbReference>
<dbReference type="InterPro" id="IPR011527">
    <property type="entry name" value="ABC1_TM_dom"/>
</dbReference>
<keyword evidence="11" id="KW-1185">Reference proteome</keyword>
<keyword evidence="5 7" id="KW-1133">Transmembrane helix</keyword>
<dbReference type="InterPro" id="IPR039421">
    <property type="entry name" value="Type_1_exporter"/>
</dbReference>
<dbReference type="PANTHER" id="PTHR43394:SF1">
    <property type="entry name" value="ATP-BINDING CASSETTE SUB-FAMILY B MEMBER 10, MITOCHONDRIAL"/>
    <property type="match status" value="1"/>
</dbReference>
<keyword evidence="6 7" id="KW-0472">Membrane</keyword>
<dbReference type="Gene3D" id="1.20.1560.10">
    <property type="entry name" value="ABC transporter type 1, transmembrane domain"/>
    <property type="match status" value="1"/>
</dbReference>
<evidence type="ECO:0000256" key="6">
    <source>
        <dbReference type="ARBA" id="ARBA00023136"/>
    </source>
</evidence>
<accession>A0A3N5Y3D2</accession>
<reference evidence="10 11" key="1">
    <citation type="submission" date="2018-11" db="EMBL/GenBank/DDBJ databases">
        <authorList>
            <person name="Ye M.-Q."/>
            <person name="Du Z.-J."/>
        </authorList>
    </citation>
    <scope>NUCLEOTIDE SEQUENCE [LARGE SCALE GENOMIC DNA]</scope>
    <source>
        <strain evidence="10 11">U0105</strain>
    </source>
</reference>
<feature type="transmembrane region" description="Helical" evidence="7">
    <location>
        <begin position="126"/>
        <end position="151"/>
    </location>
</feature>
<dbReference type="OrthoDB" id="9806127at2"/>
<dbReference type="PROSITE" id="PS50929">
    <property type="entry name" value="ABC_TM1F"/>
    <property type="match status" value="1"/>
</dbReference>
<proteinExistence type="predicted"/>
<keyword evidence="3" id="KW-0547">Nucleotide-binding</keyword>
<comment type="caution">
    <text evidence="10">The sequence shown here is derived from an EMBL/GenBank/DDBJ whole genome shotgun (WGS) entry which is preliminary data.</text>
</comment>
<evidence type="ECO:0000259" key="9">
    <source>
        <dbReference type="PROSITE" id="PS50929"/>
    </source>
</evidence>
<feature type="domain" description="ABC transmembrane type-1" evidence="9">
    <location>
        <begin position="18"/>
        <end position="302"/>
    </location>
</feature>
<dbReference type="PROSITE" id="PS00211">
    <property type="entry name" value="ABC_TRANSPORTER_1"/>
    <property type="match status" value="1"/>
</dbReference>
<evidence type="ECO:0000313" key="11">
    <source>
        <dbReference type="Proteomes" id="UP000275281"/>
    </source>
</evidence>
<dbReference type="InterPro" id="IPR003593">
    <property type="entry name" value="AAA+_ATPase"/>
</dbReference>
<evidence type="ECO:0000256" key="2">
    <source>
        <dbReference type="ARBA" id="ARBA00022692"/>
    </source>
</evidence>
<dbReference type="InterPro" id="IPR036640">
    <property type="entry name" value="ABC1_TM_sf"/>
</dbReference>
<feature type="transmembrane region" description="Helical" evidence="7">
    <location>
        <begin position="56"/>
        <end position="73"/>
    </location>
</feature>
<dbReference type="InterPro" id="IPR003439">
    <property type="entry name" value="ABC_transporter-like_ATP-bd"/>
</dbReference>
<dbReference type="GO" id="GO:0015421">
    <property type="term" value="F:ABC-type oligopeptide transporter activity"/>
    <property type="evidence" value="ECO:0007669"/>
    <property type="project" value="TreeGrafter"/>
</dbReference>
<dbReference type="SUPFAM" id="SSF52540">
    <property type="entry name" value="P-loop containing nucleoside triphosphate hydrolases"/>
    <property type="match status" value="1"/>
</dbReference>
<dbReference type="AlphaFoldDB" id="A0A3N5Y3D2"/>
<feature type="transmembrane region" description="Helical" evidence="7">
    <location>
        <begin position="17"/>
        <end position="36"/>
    </location>
</feature>
<organism evidence="10 11">
    <name type="scientific">Alteromonas sediminis</name>
    <dbReference type="NCBI Taxonomy" id="2259342"/>
    <lineage>
        <taxon>Bacteria</taxon>
        <taxon>Pseudomonadati</taxon>
        <taxon>Pseudomonadota</taxon>
        <taxon>Gammaproteobacteria</taxon>
        <taxon>Alteromonadales</taxon>
        <taxon>Alteromonadaceae</taxon>
        <taxon>Alteromonas/Salinimonas group</taxon>
        <taxon>Alteromonas</taxon>
    </lineage>
</organism>
<feature type="domain" description="ABC transporter" evidence="8">
    <location>
        <begin position="335"/>
        <end position="550"/>
    </location>
</feature>
<keyword evidence="4 10" id="KW-0067">ATP-binding</keyword>
<name>A0A3N5Y3D2_9ALTE</name>
<evidence type="ECO:0000256" key="5">
    <source>
        <dbReference type="ARBA" id="ARBA00022989"/>
    </source>
</evidence>
<dbReference type="SUPFAM" id="SSF90123">
    <property type="entry name" value="ABC transporter transmembrane region"/>
    <property type="match status" value="1"/>
</dbReference>
<dbReference type="InterPro" id="IPR017871">
    <property type="entry name" value="ABC_transporter-like_CS"/>
</dbReference>
<dbReference type="Pfam" id="PF00664">
    <property type="entry name" value="ABC_membrane"/>
    <property type="match status" value="1"/>
</dbReference>
<evidence type="ECO:0000256" key="4">
    <source>
        <dbReference type="ARBA" id="ARBA00022840"/>
    </source>
</evidence>
<feature type="transmembrane region" description="Helical" evidence="7">
    <location>
        <begin position="157"/>
        <end position="174"/>
    </location>
</feature>
<evidence type="ECO:0000256" key="7">
    <source>
        <dbReference type="SAM" id="Phobius"/>
    </source>
</evidence>
<dbReference type="InterPro" id="IPR027417">
    <property type="entry name" value="P-loop_NTPase"/>
</dbReference>
<evidence type="ECO:0000313" key="10">
    <source>
        <dbReference type="EMBL" id="RPJ68527.1"/>
    </source>
</evidence>
<dbReference type="RefSeq" id="WP_124026528.1">
    <property type="nucleotide sequence ID" value="NZ_JBHRSN010000005.1"/>
</dbReference>
<feature type="transmembrane region" description="Helical" evidence="7">
    <location>
        <begin position="242"/>
        <end position="264"/>
    </location>
</feature>
<dbReference type="GO" id="GO:0005524">
    <property type="term" value="F:ATP binding"/>
    <property type="evidence" value="ECO:0007669"/>
    <property type="project" value="UniProtKB-KW"/>
</dbReference>
<evidence type="ECO:0000256" key="1">
    <source>
        <dbReference type="ARBA" id="ARBA00004651"/>
    </source>
</evidence>
<dbReference type="GO" id="GO:0005886">
    <property type="term" value="C:plasma membrane"/>
    <property type="evidence" value="ECO:0007669"/>
    <property type="project" value="UniProtKB-SubCell"/>
</dbReference>
<protein>
    <submittedName>
        <fullName evidence="10">ABC transporter ATP-binding protein</fullName>
    </submittedName>
</protein>
<dbReference type="SMART" id="SM00382">
    <property type="entry name" value="AAA"/>
    <property type="match status" value="1"/>
</dbReference>
<keyword evidence="2 7" id="KW-0812">Transmembrane</keyword>
<evidence type="ECO:0000259" key="8">
    <source>
        <dbReference type="PROSITE" id="PS50893"/>
    </source>
</evidence>
<dbReference type="GO" id="GO:0016887">
    <property type="term" value="F:ATP hydrolysis activity"/>
    <property type="evidence" value="ECO:0007669"/>
    <property type="project" value="InterPro"/>
</dbReference>
<comment type="subcellular location">
    <subcellularLocation>
        <location evidence="1">Cell membrane</location>
        <topology evidence="1">Multi-pass membrane protein</topology>
    </subcellularLocation>
</comment>
<dbReference type="PANTHER" id="PTHR43394">
    <property type="entry name" value="ATP-DEPENDENT PERMEASE MDL1, MITOCHONDRIAL"/>
    <property type="match status" value="1"/>
</dbReference>
<dbReference type="PROSITE" id="PS50893">
    <property type="entry name" value="ABC_TRANSPORTER_2"/>
    <property type="match status" value="1"/>
</dbReference>
<sequence>MFINHFLEYVKPQKHKYAFIMVLMLVESAVSLGIPYLVGQFSSAALGEPTAIDAHYSYFIGAWLALIVIQALVRYQFSFRINMIGANILSSLSCRLYDHVQMLPISYFSKRKKGEILALISNDANVLAYFLSGILTSLAPSLIIAVGSLILMASINVYLALIIAVCIPGFYLLLKLLGKRIRPLSEQVTEQQASIVAHASENIGAIHLLKSFGREQTESDKFKHNTEKMLELRRSQFHIQALLSPLVQMLISIGIVLIALVSVLHYRSGELTISELITLLMYGLLFAKPMSGLAATYGQYQQAQGASKRILDVLQIEPETIDESANELAFKQGHIQLENITFHYDGGKPLLANVNAEFKPDNITLLIGDNGAGKTTILHLLMRFIEPKQGRILLDDQDISKVSLQSLRSHIALVSQDVALSNGSIFENIAYGRPDTSLEQVVKAAKASGADRFINQLEDGYHAQVGENGVLLSAGQRQKISLARALLLNSRIIIFDEPTSASDEQGHEEFAALIKQLLAGRTVIIVTHDTNMQKIADKVYAIDRFEIVEK</sequence>
<dbReference type="Gene3D" id="3.40.50.300">
    <property type="entry name" value="P-loop containing nucleotide triphosphate hydrolases"/>
    <property type="match status" value="1"/>
</dbReference>
<dbReference type="Pfam" id="PF00005">
    <property type="entry name" value="ABC_tran"/>
    <property type="match status" value="1"/>
</dbReference>
<dbReference type="Proteomes" id="UP000275281">
    <property type="component" value="Unassembled WGS sequence"/>
</dbReference>